<keyword evidence="11" id="KW-0966">Cell projection</keyword>
<sequence length="645" mass="69139">MRHVEGGWPKDVDHTEQADVARFRKKAEKDDECKVALKLLGPVVARCMKQNATIDIYQEYFVGECREKESERDWEGVGVDYVDQGSSSVGGGETLGPSGVFLKGGGSANTIVGGAYLHGNPSRYYQEHASESFTAKGLAVFRDPSSLKRPIASLNWHPDGQGKLAVAYCGLGFQDPRWSSASPRSSFVWDINSPNRPDVELSPPSPLTSLRFNPKVPDTLLGGCQNGLVCVFDLRRQGSGGAGGSGAGQGVVGEASVLEHSHHDPVRDVFWISSKTGHQCVSISTDGQMLWWDTRRLTQPTDALPLLLPLGPSLPSSLLGATALDYSLEAGPTKYLIGTEQGLVLSLNLRNRRHQQQPPPSPSLVSSTLLCSQALPTSPSAASSSSSGLLASDPSPLHKHYGPILSLHRNPTHPKFYASVGDWRASFWADDVRSPLFSTPFLPSPITAGCWSPTRPSLFFLARQDGKLEGWDLLEKQGEKVFSHKVGDTPITALAILGGSTSSLSPSATSSVLRAASMPWTGGNEAGGGRLMAVGDEGGTVALLELCRGLSECQAGEKAAMGALLEREMRVEKNMEARERESRRARAAGGEEGGREGGKTMGQGGARDEEREEKMEELLREVDADFLSMIKEAEEGGEAGSDKEC</sequence>
<comment type="caution">
    <text evidence="13">The sequence shown here is derived from an EMBL/GenBank/DDBJ whole genome shotgun (WGS) entry which is preliminary data.</text>
</comment>
<keyword evidence="9" id="KW-0505">Motor protein</keyword>
<evidence type="ECO:0000256" key="9">
    <source>
        <dbReference type="ARBA" id="ARBA00023175"/>
    </source>
</evidence>
<evidence type="ECO:0000256" key="8">
    <source>
        <dbReference type="ARBA" id="ARBA00023069"/>
    </source>
</evidence>
<keyword evidence="8" id="KW-0969">Cilium</keyword>
<dbReference type="OrthoDB" id="366230at2759"/>
<feature type="compositionally biased region" description="Basic and acidic residues" evidence="12">
    <location>
        <begin position="606"/>
        <end position="623"/>
    </location>
</feature>
<evidence type="ECO:0000256" key="11">
    <source>
        <dbReference type="ARBA" id="ARBA00023273"/>
    </source>
</evidence>
<evidence type="ECO:0008006" key="15">
    <source>
        <dbReference type="Google" id="ProtNLM"/>
    </source>
</evidence>
<dbReference type="SMART" id="SM00320">
    <property type="entry name" value="WD40"/>
    <property type="match status" value="5"/>
</dbReference>
<keyword evidence="3" id="KW-0963">Cytoplasm</keyword>
<evidence type="ECO:0000256" key="10">
    <source>
        <dbReference type="ARBA" id="ARBA00023212"/>
    </source>
</evidence>
<feature type="compositionally biased region" description="Basic and acidic residues" evidence="12">
    <location>
        <begin position="575"/>
        <end position="584"/>
    </location>
</feature>
<keyword evidence="5" id="KW-0493">Microtubule</keyword>
<dbReference type="InterPro" id="IPR001680">
    <property type="entry name" value="WD40_rpt"/>
</dbReference>
<evidence type="ECO:0000256" key="2">
    <source>
        <dbReference type="ARBA" id="ARBA00011059"/>
    </source>
</evidence>
<evidence type="ECO:0000256" key="12">
    <source>
        <dbReference type="SAM" id="MobiDB-lite"/>
    </source>
</evidence>
<organism evidence="13 14">
    <name type="scientific">Nannochloropsis salina CCMP1776</name>
    <dbReference type="NCBI Taxonomy" id="1027361"/>
    <lineage>
        <taxon>Eukaryota</taxon>
        <taxon>Sar</taxon>
        <taxon>Stramenopiles</taxon>
        <taxon>Ochrophyta</taxon>
        <taxon>Eustigmatophyceae</taxon>
        <taxon>Eustigmatales</taxon>
        <taxon>Monodopsidaceae</taxon>
        <taxon>Microchloropsis</taxon>
        <taxon>Microchloropsis salina</taxon>
    </lineage>
</organism>
<dbReference type="PANTHER" id="PTHR12442">
    <property type="entry name" value="DYNEIN INTERMEDIATE CHAIN"/>
    <property type="match status" value="1"/>
</dbReference>
<dbReference type="EMBL" id="SDOX01000001">
    <property type="protein sequence ID" value="TFJ88759.1"/>
    <property type="molecule type" value="Genomic_DNA"/>
</dbReference>
<evidence type="ECO:0000256" key="5">
    <source>
        <dbReference type="ARBA" id="ARBA00022701"/>
    </source>
</evidence>
<evidence type="ECO:0000313" key="13">
    <source>
        <dbReference type="EMBL" id="TFJ88759.1"/>
    </source>
</evidence>
<comment type="subcellular location">
    <subcellularLocation>
        <location evidence="1">Cytoplasm</location>
        <location evidence="1">Cytoskeleton</location>
        <location evidence="1">Cilium axoneme</location>
    </subcellularLocation>
</comment>
<evidence type="ECO:0000256" key="4">
    <source>
        <dbReference type="ARBA" id="ARBA00022574"/>
    </source>
</evidence>
<accession>A0A4D9DIM5</accession>
<keyword evidence="4" id="KW-0853">WD repeat</keyword>
<keyword evidence="10" id="KW-0206">Cytoskeleton</keyword>
<keyword evidence="6" id="KW-0677">Repeat</keyword>
<dbReference type="GO" id="GO:0005874">
    <property type="term" value="C:microtubule"/>
    <property type="evidence" value="ECO:0007669"/>
    <property type="project" value="UniProtKB-KW"/>
</dbReference>
<dbReference type="InterPro" id="IPR015943">
    <property type="entry name" value="WD40/YVTN_repeat-like_dom_sf"/>
</dbReference>
<dbReference type="GO" id="GO:0036157">
    <property type="term" value="C:outer dynein arm"/>
    <property type="evidence" value="ECO:0007669"/>
    <property type="project" value="TreeGrafter"/>
</dbReference>
<evidence type="ECO:0000256" key="7">
    <source>
        <dbReference type="ARBA" id="ARBA00023017"/>
    </source>
</evidence>
<name>A0A4D9DIM5_9STRA</name>
<dbReference type="AlphaFoldDB" id="A0A4D9DIM5"/>
<evidence type="ECO:0000256" key="1">
    <source>
        <dbReference type="ARBA" id="ARBA00004430"/>
    </source>
</evidence>
<evidence type="ECO:0000313" key="14">
    <source>
        <dbReference type="Proteomes" id="UP000355283"/>
    </source>
</evidence>
<dbReference type="GO" id="GO:0036158">
    <property type="term" value="P:outer dynein arm assembly"/>
    <property type="evidence" value="ECO:0007669"/>
    <property type="project" value="TreeGrafter"/>
</dbReference>
<dbReference type="Proteomes" id="UP000355283">
    <property type="component" value="Unassembled WGS sequence"/>
</dbReference>
<dbReference type="InterPro" id="IPR036322">
    <property type="entry name" value="WD40_repeat_dom_sf"/>
</dbReference>
<dbReference type="GO" id="GO:0045504">
    <property type="term" value="F:dynein heavy chain binding"/>
    <property type="evidence" value="ECO:0007669"/>
    <property type="project" value="TreeGrafter"/>
</dbReference>
<dbReference type="PANTHER" id="PTHR12442:SF7">
    <property type="entry name" value="DYNEIN AXONEMAL INTERMEDIATE CHAIN 2"/>
    <property type="match status" value="1"/>
</dbReference>
<keyword evidence="7" id="KW-0243">Dynein</keyword>
<gene>
    <name evidence="13" type="ORF">NSK_000327</name>
</gene>
<dbReference type="Gene3D" id="2.130.10.10">
    <property type="entry name" value="YVTN repeat-like/Quinoprotein amine dehydrogenase"/>
    <property type="match status" value="2"/>
</dbReference>
<evidence type="ECO:0000256" key="6">
    <source>
        <dbReference type="ARBA" id="ARBA00022737"/>
    </source>
</evidence>
<dbReference type="SUPFAM" id="SSF50978">
    <property type="entry name" value="WD40 repeat-like"/>
    <property type="match status" value="1"/>
</dbReference>
<feature type="region of interest" description="Disordered" evidence="12">
    <location>
        <begin position="575"/>
        <end position="645"/>
    </location>
</feature>
<dbReference type="GO" id="GO:0003341">
    <property type="term" value="P:cilium movement"/>
    <property type="evidence" value="ECO:0007669"/>
    <property type="project" value="TreeGrafter"/>
</dbReference>
<reference evidence="13 14" key="1">
    <citation type="submission" date="2019-01" db="EMBL/GenBank/DDBJ databases">
        <title>Nuclear Genome Assembly of the Microalgal Biofuel strain Nannochloropsis salina CCMP1776.</title>
        <authorList>
            <person name="Hovde B."/>
        </authorList>
    </citation>
    <scope>NUCLEOTIDE SEQUENCE [LARGE SCALE GENOMIC DNA]</scope>
    <source>
        <strain evidence="13 14">CCMP1776</strain>
    </source>
</reference>
<protein>
    <recommendedName>
        <fullName evidence="15">Dynein intermediate chain</fullName>
    </recommendedName>
</protein>
<comment type="similarity">
    <text evidence="2">Belongs to the dynein intermediate chain family.</text>
</comment>
<proteinExistence type="inferred from homology"/>
<evidence type="ECO:0000256" key="3">
    <source>
        <dbReference type="ARBA" id="ARBA00022490"/>
    </source>
</evidence>
<dbReference type="InterPro" id="IPR050687">
    <property type="entry name" value="Dynein_IC"/>
</dbReference>
<keyword evidence="14" id="KW-1185">Reference proteome</keyword>
<dbReference type="GO" id="GO:0045503">
    <property type="term" value="F:dynein light chain binding"/>
    <property type="evidence" value="ECO:0007669"/>
    <property type="project" value="TreeGrafter"/>
</dbReference>